<protein>
    <submittedName>
        <fullName evidence="2">Uncharacterized protein</fullName>
    </submittedName>
</protein>
<proteinExistence type="predicted"/>
<reference evidence="3" key="1">
    <citation type="journal article" date="2018" name="Nat. Microbiol.">
        <title>Leveraging single-cell genomics to expand the fungal tree of life.</title>
        <authorList>
            <person name="Ahrendt S.R."/>
            <person name="Quandt C.A."/>
            <person name="Ciobanu D."/>
            <person name="Clum A."/>
            <person name="Salamov A."/>
            <person name="Andreopoulos B."/>
            <person name="Cheng J.F."/>
            <person name="Woyke T."/>
            <person name="Pelin A."/>
            <person name="Henrissat B."/>
            <person name="Reynolds N.K."/>
            <person name="Benny G.L."/>
            <person name="Smith M.E."/>
            <person name="James T.Y."/>
            <person name="Grigoriev I.V."/>
        </authorList>
    </citation>
    <scope>NUCLEOTIDE SEQUENCE [LARGE SCALE GENOMIC DNA]</scope>
</reference>
<dbReference type="AlphaFoldDB" id="A0A4P9VUW1"/>
<keyword evidence="3" id="KW-1185">Reference proteome</keyword>
<evidence type="ECO:0000313" key="3">
    <source>
        <dbReference type="Proteomes" id="UP000269721"/>
    </source>
</evidence>
<evidence type="ECO:0000313" key="2">
    <source>
        <dbReference type="EMBL" id="RKO83384.1"/>
    </source>
</evidence>
<organism evidence="2 3">
    <name type="scientific">Blyttiomyces helicus</name>
    <dbReference type="NCBI Taxonomy" id="388810"/>
    <lineage>
        <taxon>Eukaryota</taxon>
        <taxon>Fungi</taxon>
        <taxon>Fungi incertae sedis</taxon>
        <taxon>Chytridiomycota</taxon>
        <taxon>Chytridiomycota incertae sedis</taxon>
        <taxon>Chytridiomycetes</taxon>
        <taxon>Chytridiomycetes incertae sedis</taxon>
        <taxon>Blyttiomyces</taxon>
    </lineage>
</organism>
<dbReference type="Proteomes" id="UP000269721">
    <property type="component" value="Unassembled WGS sequence"/>
</dbReference>
<feature type="region of interest" description="Disordered" evidence="1">
    <location>
        <begin position="64"/>
        <end position="114"/>
    </location>
</feature>
<accession>A0A4P9VUW1</accession>
<gene>
    <name evidence="2" type="ORF">BDK51DRAFT_46600</name>
</gene>
<dbReference type="EMBL" id="ML001299">
    <property type="protein sequence ID" value="RKO83384.1"/>
    <property type="molecule type" value="Genomic_DNA"/>
</dbReference>
<evidence type="ECO:0000256" key="1">
    <source>
        <dbReference type="SAM" id="MobiDB-lite"/>
    </source>
</evidence>
<sequence>MGTKARRLPIYAFQLNATQKQLLNADYTTLTYPPCIDSPNGLSSTERDSTLSAVLEPAHGWLIPAKTTTPPGAFPTRGGAPEPRKIGAPSTVSTSAGQEWIQRPIRISGGQDPR</sequence>
<name>A0A4P9VUW1_9FUNG</name>